<keyword evidence="5" id="KW-0812">Transmembrane</keyword>
<organism evidence="7 8">
    <name type="scientific">Trypanosoma conorhini</name>
    <dbReference type="NCBI Taxonomy" id="83891"/>
    <lineage>
        <taxon>Eukaryota</taxon>
        <taxon>Discoba</taxon>
        <taxon>Euglenozoa</taxon>
        <taxon>Kinetoplastea</taxon>
        <taxon>Metakinetoplastina</taxon>
        <taxon>Trypanosomatida</taxon>
        <taxon>Trypanosomatidae</taxon>
        <taxon>Trypanosoma</taxon>
    </lineage>
</organism>
<dbReference type="Gene3D" id="1.10.287.1490">
    <property type="match status" value="1"/>
</dbReference>
<evidence type="ECO:0000256" key="5">
    <source>
        <dbReference type="SAM" id="Phobius"/>
    </source>
</evidence>
<dbReference type="RefSeq" id="XP_029228798.1">
    <property type="nucleotide sequence ID" value="XM_029371122.1"/>
</dbReference>
<evidence type="ECO:0000256" key="3">
    <source>
        <dbReference type="SAM" id="Coils"/>
    </source>
</evidence>
<dbReference type="GO" id="GO:0046872">
    <property type="term" value="F:metal ion binding"/>
    <property type="evidence" value="ECO:0007669"/>
    <property type="project" value="UniProtKB-KW"/>
</dbReference>
<feature type="coiled-coil region" evidence="3">
    <location>
        <begin position="514"/>
        <end position="583"/>
    </location>
</feature>
<dbReference type="Proteomes" id="UP000284403">
    <property type="component" value="Unassembled WGS sequence"/>
</dbReference>
<dbReference type="OrthoDB" id="251542at2759"/>
<gene>
    <name evidence="7" type="ORF">Tco025E_04210</name>
</gene>
<dbReference type="PANTHER" id="PTHR11347">
    <property type="entry name" value="CYCLIC NUCLEOTIDE PHOSPHODIESTERASE"/>
    <property type="match status" value="1"/>
</dbReference>
<dbReference type="GO" id="GO:0004114">
    <property type="term" value="F:3',5'-cyclic-nucleotide phosphodiesterase activity"/>
    <property type="evidence" value="ECO:0007669"/>
    <property type="project" value="UniProtKB-EC"/>
</dbReference>
<feature type="domain" description="PDEase" evidence="6">
    <location>
        <begin position="701"/>
        <end position="928"/>
    </location>
</feature>
<evidence type="ECO:0000259" key="6">
    <source>
        <dbReference type="Pfam" id="PF00233"/>
    </source>
</evidence>
<feature type="region of interest" description="Disordered" evidence="4">
    <location>
        <begin position="251"/>
        <end position="302"/>
    </location>
</feature>
<reference evidence="7 8" key="1">
    <citation type="journal article" date="2018" name="BMC Genomics">
        <title>Genomic comparison of Trypanosoma conorhini and Trypanosoma rangeli to Trypanosoma cruzi strains of high and low virulence.</title>
        <authorList>
            <person name="Bradwell K.R."/>
            <person name="Koparde V.N."/>
            <person name="Matveyev A.V."/>
            <person name="Serrano M.G."/>
            <person name="Alves J.M."/>
            <person name="Parikh H."/>
            <person name="Huang B."/>
            <person name="Lee V."/>
            <person name="Espinosa-Alvarez O."/>
            <person name="Ortiz P.A."/>
            <person name="Costa-Martins A.G."/>
            <person name="Teixeira M.M."/>
            <person name="Buck G.A."/>
        </authorList>
    </citation>
    <scope>NUCLEOTIDE SEQUENCE [LARGE SCALE GENOMIC DNA]</scope>
    <source>
        <strain evidence="7 8">025E</strain>
    </source>
</reference>
<evidence type="ECO:0000256" key="2">
    <source>
        <dbReference type="ARBA" id="ARBA00022801"/>
    </source>
</evidence>
<dbReference type="SUPFAM" id="SSF109604">
    <property type="entry name" value="HD-domain/PDEase-like"/>
    <property type="match status" value="1"/>
</dbReference>
<keyword evidence="3" id="KW-0175">Coiled coil</keyword>
<feature type="coiled-coil region" evidence="3">
    <location>
        <begin position="212"/>
        <end position="239"/>
    </location>
</feature>
<protein>
    <submittedName>
        <fullName evidence="7">3',5'-cyclic-nucleotide phosphodiesterase</fullName>
        <ecNumber evidence="7">3.1.4.17</ecNumber>
    </submittedName>
</protein>
<evidence type="ECO:0000313" key="7">
    <source>
        <dbReference type="EMBL" id="RNF19346.1"/>
    </source>
</evidence>
<feature type="transmembrane region" description="Helical" evidence="5">
    <location>
        <begin position="85"/>
        <end position="108"/>
    </location>
</feature>
<feature type="compositionally biased region" description="Polar residues" evidence="4">
    <location>
        <begin position="271"/>
        <end position="280"/>
    </location>
</feature>
<dbReference type="GO" id="GO:0007165">
    <property type="term" value="P:signal transduction"/>
    <property type="evidence" value="ECO:0007669"/>
    <property type="project" value="InterPro"/>
</dbReference>
<keyword evidence="5" id="KW-0472">Membrane</keyword>
<evidence type="ECO:0000313" key="8">
    <source>
        <dbReference type="Proteomes" id="UP000284403"/>
    </source>
</evidence>
<keyword evidence="5" id="KW-1133">Transmembrane helix</keyword>
<feature type="region of interest" description="Disordered" evidence="4">
    <location>
        <begin position="181"/>
        <end position="206"/>
    </location>
</feature>
<name>A0A422PNN4_9TRYP</name>
<dbReference type="Gene3D" id="1.10.1300.10">
    <property type="entry name" value="3'5'-cyclic nucleotide phosphodiesterase, catalytic domain"/>
    <property type="match status" value="1"/>
</dbReference>
<keyword evidence="8" id="KW-1185">Reference proteome</keyword>
<dbReference type="Pfam" id="PF00233">
    <property type="entry name" value="PDEase_I"/>
    <property type="match status" value="1"/>
</dbReference>
<feature type="compositionally biased region" description="Polar residues" evidence="4">
    <location>
        <begin position="181"/>
        <end position="192"/>
    </location>
</feature>
<keyword evidence="2 7" id="KW-0378">Hydrolase</keyword>
<evidence type="ECO:0000256" key="4">
    <source>
        <dbReference type="SAM" id="MobiDB-lite"/>
    </source>
</evidence>
<dbReference type="EC" id="3.1.4.17" evidence="7"/>
<dbReference type="InterPro" id="IPR002073">
    <property type="entry name" value="PDEase_catalytic_dom"/>
</dbReference>
<comment type="caution">
    <text evidence="7">The sequence shown here is derived from an EMBL/GenBank/DDBJ whole genome shotgun (WGS) entry which is preliminary data.</text>
</comment>
<sequence>MKTESSPLGLWDEQKEEAKIKKILICVAAASAGDLFVVVFFTGEGRDGGCANVPQAFFGGPSATLRSRRCILLPLLRALCRRARLLRFSIFFSALYFLLPCAFAFLFFAAPHTNARGVGACAILQPCGFVEMQLGPQKRTFARPPALGGAPVPATEFNAILRIQKIRQTLCGVVASRGASSERASTPQQEVRGQSPEAQAPAPPVSAAGRFLLSSQRRVEELMRENHRLELLCVSQEETVRELREVLASGRGQQAEGVADASAKRERSQRRNTPSLSRRSQAAPRASECVGAADAAGAPQSSPVPGGLVEAVQQLVDAAAWVFPRLLSDAGASGDGAEKGLETACAVLGFVADHLAEWDRLASESAEVRAAHALLSQTLLNLEAESVEWRATILAVVQKLQATQAEQRRCLQEKDSRIDALGARADALAADVAGAVEERDRCTHRCEDLERSIRLRVEEQASERGEAEQLRRECELLRGELDSLRASAPKDAVAAAGVAAFDAGEQRTWTQVDVEDFQTTIACLTNERDALQSRFDALTHTLAEVNGRVLSLEEEKRELSERLRTLQEDAEQRVQEIAQLKRAAAAAAAASSHETPAAARAHCPAEAHRRWFLQPVECCRFDGAELLTPVVDVSPVLCALGADVSAFADSNEHVRSPGLFFHMGSAIAQDLGLFRDLPSTSLDAWKRFLLQLQTGFRDALFYTADHAAACAQFFYALLLRSGMVPHMGRAELLAAVTAALCMQYGHPGVSGCLLSAAQDPAAAGVHSCILLQRRRLQDLGDLLAQDPFHFLDDAPATHSLLDEVRDLLLPEECDGQCSGVMRACLGLLSAGPLQLESRAMRCRFVQLLLRLSQYAFCMRAFDVHERCAEKWFSLMQRQSQVAAELGIYGFDVPHTTPTAAEAQLLLIEFTVLPLCRIAAQAFPSLQACEEALRANHATWSLRAAQHPTDGVAFELLEASLRPTSASPDVEGAARDAAAASGTDPRALDDARVSAAVRVASGSLLVNTSCFLASQKEMLAAYEDNATLRRLLEALLAPVETLPAPQDVAA</sequence>
<dbReference type="AlphaFoldDB" id="A0A422PNN4"/>
<keyword evidence="1" id="KW-0479">Metal-binding</keyword>
<dbReference type="InterPro" id="IPR036971">
    <property type="entry name" value="PDEase_catalytic_dom_sf"/>
</dbReference>
<feature type="region of interest" description="Disordered" evidence="4">
    <location>
        <begin position="964"/>
        <end position="984"/>
    </location>
</feature>
<evidence type="ECO:0000256" key="1">
    <source>
        <dbReference type="ARBA" id="ARBA00022723"/>
    </source>
</evidence>
<accession>A0A422PNN4</accession>
<proteinExistence type="predicted"/>
<dbReference type="EMBL" id="MKKU01000209">
    <property type="protein sequence ID" value="RNF19346.1"/>
    <property type="molecule type" value="Genomic_DNA"/>
</dbReference>
<dbReference type="GeneID" id="40317821"/>
<feature type="coiled-coil region" evidence="3">
    <location>
        <begin position="460"/>
        <end position="487"/>
    </location>
</feature>